<evidence type="ECO:0000256" key="1">
    <source>
        <dbReference type="SAM" id="MobiDB-lite"/>
    </source>
</evidence>
<dbReference type="PANTHER" id="PTHR35896:SF3">
    <property type="entry name" value="MAJOR FACILITATOR SUPERFAMILY TRANSPORTER"/>
    <property type="match status" value="1"/>
</dbReference>
<dbReference type="KEGG" id="pgri:PgNI_06752"/>
<keyword evidence="2" id="KW-0472">Membrane</keyword>
<accession>A0A6P8B2Y0</accession>
<dbReference type="GeneID" id="41961681"/>
<reference evidence="4" key="2">
    <citation type="submission" date="2019-10" db="EMBL/GenBank/DDBJ databases">
        <authorList>
            <consortium name="NCBI Genome Project"/>
        </authorList>
    </citation>
    <scope>NUCLEOTIDE SEQUENCE</scope>
    <source>
        <strain evidence="4">NI907</strain>
    </source>
</reference>
<reference evidence="4" key="3">
    <citation type="submission" date="2025-08" db="UniProtKB">
        <authorList>
            <consortium name="RefSeq"/>
        </authorList>
    </citation>
    <scope>IDENTIFICATION</scope>
    <source>
        <strain evidence="4">NI907</strain>
    </source>
</reference>
<keyword evidence="3" id="KW-1185">Reference proteome</keyword>
<protein>
    <submittedName>
        <fullName evidence="4">Uncharacterized protein</fullName>
    </submittedName>
</protein>
<name>A0A6P8B2Y0_PYRGI</name>
<evidence type="ECO:0000256" key="2">
    <source>
        <dbReference type="SAM" id="Phobius"/>
    </source>
</evidence>
<proteinExistence type="predicted"/>
<keyword evidence="2" id="KW-1133">Transmembrane helix</keyword>
<sequence>MYTDSDSEYTSVPFLSDEAGDGTERKDGPATRSRSKRFLGWAVGCLALVSILTGTGAIISAARQPSVQVDIPNNDCGKSPAEARKRGCVFDPMTHKWTPKICHFPDIMHEFLAVNSTFYFDAEHLHVIPPRELWAGELTVYYPTVNHHLRHCLYTWRKLSYAYMTNSLLDKESASFKHNEHCVKYADPELPTHSTLESRLDYATCTTPGHRQLDYE</sequence>
<feature type="transmembrane region" description="Helical" evidence="2">
    <location>
        <begin position="38"/>
        <end position="59"/>
    </location>
</feature>
<evidence type="ECO:0000313" key="3">
    <source>
        <dbReference type="Proteomes" id="UP000515153"/>
    </source>
</evidence>
<organism evidence="3 4">
    <name type="scientific">Pyricularia grisea</name>
    <name type="common">Crabgrass-specific blast fungus</name>
    <name type="synonym">Magnaporthe grisea</name>
    <dbReference type="NCBI Taxonomy" id="148305"/>
    <lineage>
        <taxon>Eukaryota</taxon>
        <taxon>Fungi</taxon>
        <taxon>Dikarya</taxon>
        <taxon>Ascomycota</taxon>
        <taxon>Pezizomycotina</taxon>
        <taxon>Sordariomycetes</taxon>
        <taxon>Sordariomycetidae</taxon>
        <taxon>Magnaporthales</taxon>
        <taxon>Pyriculariaceae</taxon>
        <taxon>Pyricularia</taxon>
    </lineage>
</organism>
<evidence type="ECO:0000313" key="4">
    <source>
        <dbReference type="RefSeq" id="XP_030981542.1"/>
    </source>
</evidence>
<dbReference type="Proteomes" id="UP000515153">
    <property type="component" value="Unplaced"/>
</dbReference>
<dbReference type="RefSeq" id="XP_030981542.1">
    <property type="nucleotide sequence ID" value="XM_031126772.1"/>
</dbReference>
<feature type="region of interest" description="Disordered" evidence="1">
    <location>
        <begin position="1"/>
        <end position="31"/>
    </location>
</feature>
<reference evidence="4" key="1">
    <citation type="journal article" date="2019" name="Mol. Biol. Evol.">
        <title>Blast fungal genomes show frequent chromosomal changes, gene gains and losses, and effector gene turnover.</title>
        <authorList>
            <person name="Gomez Luciano L.B."/>
            <person name="Jason Tsai I."/>
            <person name="Chuma I."/>
            <person name="Tosa Y."/>
            <person name="Chen Y.H."/>
            <person name="Li J.Y."/>
            <person name="Li M.Y."/>
            <person name="Jade Lu M.Y."/>
            <person name="Nakayashiki H."/>
            <person name="Li W.H."/>
        </authorList>
    </citation>
    <scope>NUCLEOTIDE SEQUENCE</scope>
    <source>
        <strain evidence="4">NI907</strain>
    </source>
</reference>
<gene>
    <name evidence="4" type="ORF">PgNI_06752</name>
</gene>
<dbReference type="PANTHER" id="PTHR35896">
    <property type="entry name" value="IG-LIKE DOMAIN-CONTAINING PROTEIN"/>
    <property type="match status" value="1"/>
</dbReference>
<dbReference type="InterPro" id="IPR053008">
    <property type="entry name" value="Phomopsin_biosynth_assoc"/>
</dbReference>
<keyword evidence="2" id="KW-0812">Transmembrane</keyword>
<dbReference type="AlphaFoldDB" id="A0A6P8B2Y0"/>